<evidence type="ECO:0000256" key="8">
    <source>
        <dbReference type="ARBA" id="ARBA00022989"/>
    </source>
</evidence>
<dbReference type="InterPro" id="IPR050083">
    <property type="entry name" value="HtpX_protease"/>
</dbReference>
<sequence>MDFFESQERARRRSGLMVVLFIAATAGIVLTVYLLVFLLLMVEAPTAASAWREFLAMAEFLVLLGVVILFIIGSGTLFKMAQLRRGGAAVAELLGGRLLSPDSSHPDERKVLNVVEEMAIASGVPVPPVYFLDQESGINAFAAGQTPGDAVIGLTNGSARLLTRSELQAVIGHEFSHILNGDMRLNIRLMSVIHGLIILGLAGRMMLRMAVYSGGRSRDRKGSALPLVAGVGFIIVGSLGMFFGSMIKAAISRQREYLADASAVQFTRDAQAMAGVLKKIGVLSQGSRLEHQNAAQASHMFFAQGVGGFMNSLFATHPPLEERIRRVDPRWDGTYPALNEHVSPGVRDDRHAPREDFAFSGLAPAAPAEPAGAARAPRAADLTATVGQLDEAHVAHAQQLKRRIPPHLVEAAHDPVHVFAVMFALLLDKDDVVAGRQLDAIGAGFGTILKQDVLNFAAANVRPELRLPLLDLCFPALRRMPFDRYPVFQDTLQAMIKADGRVGLFEWAVHRAVLRHLEPSFEIRKSHVFGHVALHQAVLEISLILSSLAHVGARPEDVSMAFAKGAEELGLPGLSLRSEEECAIQALDQALEKLNRLRESSKRDLITACSEVIVADGMVSISQAEVLRAVCDALECPMPPLLPGQTVQE</sequence>
<feature type="domain" description="Peptidase M48" evidence="13">
    <location>
        <begin position="108"/>
        <end position="328"/>
    </location>
</feature>
<keyword evidence="4 12" id="KW-0812">Transmembrane</keyword>
<organism evidence="14 15">
    <name type="scientific">Desulfonatronum thiosulfatophilum</name>
    <dbReference type="NCBI Taxonomy" id="617002"/>
    <lineage>
        <taxon>Bacteria</taxon>
        <taxon>Pseudomonadati</taxon>
        <taxon>Thermodesulfobacteriota</taxon>
        <taxon>Desulfovibrionia</taxon>
        <taxon>Desulfovibrionales</taxon>
        <taxon>Desulfonatronaceae</taxon>
        <taxon>Desulfonatronum</taxon>
    </lineage>
</organism>
<proteinExistence type="predicted"/>
<evidence type="ECO:0000313" key="14">
    <source>
        <dbReference type="EMBL" id="SDB55112.1"/>
    </source>
</evidence>
<evidence type="ECO:0000256" key="5">
    <source>
        <dbReference type="ARBA" id="ARBA00022723"/>
    </source>
</evidence>
<keyword evidence="11" id="KW-0175">Coiled coil</keyword>
<keyword evidence="7" id="KW-0862">Zinc</keyword>
<evidence type="ECO:0000256" key="10">
    <source>
        <dbReference type="ARBA" id="ARBA00023136"/>
    </source>
</evidence>
<dbReference type="GO" id="GO:0006508">
    <property type="term" value="P:proteolysis"/>
    <property type="evidence" value="ECO:0007669"/>
    <property type="project" value="UniProtKB-KW"/>
</dbReference>
<name>A0A1G6ECK4_9BACT</name>
<evidence type="ECO:0000256" key="11">
    <source>
        <dbReference type="SAM" id="Coils"/>
    </source>
</evidence>
<feature type="transmembrane region" description="Helical" evidence="12">
    <location>
        <begin position="54"/>
        <end position="78"/>
    </location>
</feature>
<keyword evidence="10 12" id="KW-0472">Membrane</keyword>
<dbReference type="SUPFAM" id="SSF158682">
    <property type="entry name" value="TerB-like"/>
    <property type="match status" value="1"/>
</dbReference>
<dbReference type="PANTHER" id="PTHR43221">
    <property type="entry name" value="PROTEASE HTPX"/>
    <property type="match status" value="1"/>
</dbReference>
<evidence type="ECO:0000256" key="4">
    <source>
        <dbReference type="ARBA" id="ARBA00022692"/>
    </source>
</evidence>
<keyword evidence="3 14" id="KW-0645">Protease</keyword>
<dbReference type="PANTHER" id="PTHR43221:SF2">
    <property type="entry name" value="PROTEASE HTPX HOMOLOG"/>
    <property type="match status" value="1"/>
</dbReference>
<dbReference type="Pfam" id="PF01435">
    <property type="entry name" value="Peptidase_M48"/>
    <property type="match status" value="1"/>
</dbReference>
<dbReference type="OrthoDB" id="15218at2"/>
<keyword evidence="5" id="KW-0479">Metal-binding</keyword>
<accession>A0A1G6ECK4</accession>
<dbReference type="CDD" id="cd07340">
    <property type="entry name" value="M48B_Htpx_like"/>
    <property type="match status" value="1"/>
</dbReference>
<evidence type="ECO:0000256" key="1">
    <source>
        <dbReference type="ARBA" id="ARBA00001947"/>
    </source>
</evidence>
<keyword evidence="8 12" id="KW-1133">Transmembrane helix</keyword>
<reference evidence="14 15" key="1">
    <citation type="submission" date="2016-10" db="EMBL/GenBank/DDBJ databases">
        <authorList>
            <person name="de Groot N.N."/>
        </authorList>
    </citation>
    <scope>NUCLEOTIDE SEQUENCE [LARGE SCALE GENOMIC DNA]</scope>
    <source>
        <strain evidence="14 15">ASO4-2</strain>
    </source>
</reference>
<dbReference type="Proteomes" id="UP000198771">
    <property type="component" value="Unassembled WGS sequence"/>
</dbReference>
<keyword evidence="2" id="KW-1003">Cell membrane</keyword>
<evidence type="ECO:0000256" key="6">
    <source>
        <dbReference type="ARBA" id="ARBA00022801"/>
    </source>
</evidence>
<evidence type="ECO:0000259" key="13">
    <source>
        <dbReference type="Pfam" id="PF01435"/>
    </source>
</evidence>
<feature type="transmembrane region" description="Helical" evidence="12">
    <location>
        <begin position="16"/>
        <end position="42"/>
    </location>
</feature>
<evidence type="ECO:0000313" key="15">
    <source>
        <dbReference type="Proteomes" id="UP000198771"/>
    </source>
</evidence>
<feature type="transmembrane region" description="Helical" evidence="12">
    <location>
        <begin position="185"/>
        <end position="207"/>
    </location>
</feature>
<feature type="transmembrane region" description="Helical" evidence="12">
    <location>
        <begin position="227"/>
        <end position="247"/>
    </location>
</feature>
<gene>
    <name evidence="14" type="ORF">SAMN05660653_02741</name>
</gene>
<protein>
    <submittedName>
        <fullName evidence="14">Zn-dependent protease with chaperone function</fullName>
    </submittedName>
</protein>
<comment type="cofactor">
    <cofactor evidence="1">
        <name>Zn(2+)</name>
        <dbReference type="ChEBI" id="CHEBI:29105"/>
    </cofactor>
</comment>
<dbReference type="STRING" id="617002.SAMN05660653_02741"/>
<keyword evidence="9" id="KW-0482">Metalloprotease</keyword>
<dbReference type="RefSeq" id="WP_092123001.1">
    <property type="nucleotide sequence ID" value="NZ_FMXO01000017.1"/>
</dbReference>
<evidence type="ECO:0000256" key="12">
    <source>
        <dbReference type="SAM" id="Phobius"/>
    </source>
</evidence>
<keyword evidence="6" id="KW-0378">Hydrolase</keyword>
<dbReference type="InterPro" id="IPR029024">
    <property type="entry name" value="TerB-like"/>
</dbReference>
<dbReference type="Gene3D" id="3.30.2010.10">
    <property type="entry name" value="Metalloproteases ('zincins'), catalytic domain"/>
    <property type="match status" value="1"/>
</dbReference>
<evidence type="ECO:0000256" key="7">
    <source>
        <dbReference type="ARBA" id="ARBA00022833"/>
    </source>
</evidence>
<keyword evidence="15" id="KW-1185">Reference proteome</keyword>
<dbReference type="GO" id="GO:0004222">
    <property type="term" value="F:metalloendopeptidase activity"/>
    <property type="evidence" value="ECO:0007669"/>
    <property type="project" value="InterPro"/>
</dbReference>
<evidence type="ECO:0000256" key="3">
    <source>
        <dbReference type="ARBA" id="ARBA00022670"/>
    </source>
</evidence>
<dbReference type="GO" id="GO:0046872">
    <property type="term" value="F:metal ion binding"/>
    <property type="evidence" value="ECO:0007669"/>
    <property type="project" value="UniProtKB-KW"/>
</dbReference>
<evidence type="ECO:0000256" key="9">
    <source>
        <dbReference type="ARBA" id="ARBA00023049"/>
    </source>
</evidence>
<dbReference type="InterPro" id="IPR001915">
    <property type="entry name" value="Peptidase_M48"/>
</dbReference>
<evidence type="ECO:0000256" key="2">
    <source>
        <dbReference type="ARBA" id="ARBA00022475"/>
    </source>
</evidence>
<dbReference type="EMBL" id="FMXO01000017">
    <property type="protein sequence ID" value="SDB55112.1"/>
    <property type="molecule type" value="Genomic_DNA"/>
</dbReference>
<dbReference type="AlphaFoldDB" id="A0A1G6ECK4"/>
<feature type="coiled-coil region" evidence="11">
    <location>
        <begin position="577"/>
        <end position="604"/>
    </location>
</feature>